<accession>A0A2X4U0L2</accession>
<dbReference type="STRING" id="1219011.GCA_001895045_02686"/>
<evidence type="ECO:0000313" key="2">
    <source>
        <dbReference type="EMBL" id="SQI33307.1"/>
    </source>
</evidence>
<organism evidence="2 3">
    <name type="scientific">Rhodococcus coprophilus</name>
    <dbReference type="NCBI Taxonomy" id="38310"/>
    <lineage>
        <taxon>Bacteria</taxon>
        <taxon>Bacillati</taxon>
        <taxon>Actinomycetota</taxon>
        <taxon>Actinomycetes</taxon>
        <taxon>Mycobacteriales</taxon>
        <taxon>Nocardiaceae</taxon>
        <taxon>Rhodococcus</taxon>
    </lineage>
</organism>
<reference evidence="2 3" key="1">
    <citation type="submission" date="2018-06" db="EMBL/GenBank/DDBJ databases">
        <authorList>
            <consortium name="Pathogen Informatics"/>
            <person name="Doyle S."/>
        </authorList>
    </citation>
    <scope>NUCLEOTIDE SEQUENCE [LARGE SCALE GENOMIC DNA]</scope>
    <source>
        <strain evidence="2 3">NCTC10994</strain>
    </source>
</reference>
<keyword evidence="1" id="KW-0812">Transmembrane</keyword>
<dbReference type="AlphaFoldDB" id="A0A2X4U0L2"/>
<feature type="transmembrane region" description="Helical" evidence="1">
    <location>
        <begin position="59"/>
        <end position="80"/>
    </location>
</feature>
<evidence type="ECO:0000313" key="3">
    <source>
        <dbReference type="Proteomes" id="UP000249091"/>
    </source>
</evidence>
<sequence>MPSGPASALLIAVAAGVGVVGAQVPALPPVALLALGQLGTHAVLSALTEGHPHTSGSMFVAHLVAVAGCAMLMVAASRLFGACSTAIHAVTLRLGGVRVPASLVPTRTTGPLVWGRAPPAISRRGPPVTG</sequence>
<dbReference type="KEGG" id="rcr:NCTC10994_02527"/>
<proteinExistence type="predicted"/>
<dbReference type="Proteomes" id="UP000249091">
    <property type="component" value="Chromosome 1"/>
</dbReference>
<gene>
    <name evidence="2" type="ORF">NCTC10994_02527</name>
</gene>
<evidence type="ECO:0000256" key="1">
    <source>
        <dbReference type="SAM" id="Phobius"/>
    </source>
</evidence>
<dbReference type="EMBL" id="LS483468">
    <property type="protein sequence ID" value="SQI33307.1"/>
    <property type="molecule type" value="Genomic_DNA"/>
</dbReference>
<keyword evidence="3" id="KW-1185">Reference proteome</keyword>
<keyword evidence="1" id="KW-0472">Membrane</keyword>
<protein>
    <submittedName>
        <fullName evidence="2">Uncharacterized protein</fullName>
    </submittedName>
</protein>
<keyword evidence="1" id="KW-1133">Transmembrane helix</keyword>
<name>A0A2X4U0L2_9NOCA</name>